<dbReference type="Proteomes" id="UP000770661">
    <property type="component" value="Unassembled WGS sequence"/>
</dbReference>
<dbReference type="AlphaFoldDB" id="A0A8J5CT35"/>
<comment type="caution">
    <text evidence="1">The sequence shown here is derived from an EMBL/GenBank/DDBJ whole genome shotgun (WGS) entry which is preliminary data.</text>
</comment>
<name>A0A8J5CT35_CHIOP</name>
<evidence type="ECO:0000313" key="1">
    <source>
        <dbReference type="EMBL" id="KAG0719730.1"/>
    </source>
</evidence>
<dbReference type="OrthoDB" id="6374606at2759"/>
<organism evidence="1 2">
    <name type="scientific">Chionoecetes opilio</name>
    <name type="common">Atlantic snow crab</name>
    <name type="synonym">Cancer opilio</name>
    <dbReference type="NCBI Taxonomy" id="41210"/>
    <lineage>
        <taxon>Eukaryota</taxon>
        <taxon>Metazoa</taxon>
        <taxon>Ecdysozoa</taxon>
        <taxon>Arthropoda</taxon>
        <taxon>Crustacea</taxon>
        <taxon>Multicrustacea</taxon>
        <taxon>Malacostraca</taxon>
        <taxon>Eumalacostraca</taxon>
        <taxon>Eucarida</taxon>
        <taxon>Decapoda</taxon>
        <taxon>Pleocyemata</taxon>
        <taxon>Brachyura</taxon>
        <taxon>Eubrachyura</taxon>
        <taxon>Majoidea</taxon>
        <taxon>Majidae</taxon>
        <taxon>Chionoecetes</taxon>
    </lineage>
</organism>
<dbReference type="InterPro" id="IPR052160">
    <property type="entry name" value="Gypsy_RT_Integrase-like"/>
</dbReference>
<dbReference type="PANTHER" id="PTHR47266">
    <property type="entry name" value="ENDONUCLEASE-RELATED"/>
    <property type="match status" value="1"/>
</dbReference>
<proteinExistence type="predicted"/>
<keyword evidence="2" id="KW-1185">Reference proteome</keyword>
<reference evidence="1" key="1">
    <citation type="submission" date="2020-07" db="EMBL/GenBank/DDBJ databases">
        <title>The High-quality genome of the commercially important snow crab, Chionoecetes opilio.</title>
        <authorList>
            <person name="Jeong J.-H."/>
            <person name="Ryu S."/>
        </authorList>
    </citation>
    <scope>NUCLEOTIDE SEQUENCE</scope>
    <source>
        <strain evidence="1">MADBK_172401_WGS</strain>
        <tissue evidence="1">Digestive gland</tissue>
    </source>
</reference>
<protein>
    <submittedName>
        <fullName evidence="1">Uncharacterized protein</fullName>
    </submittedName>
</protein>
<dbReference type="InterPro" id="IPR036397">
    <property type="entry name" value="RNaseH_sf"/>
</dbReference>
<dbReference type="GO" id="GO:0003676">
    <property type="term" value="F:nucleic acid binding"/>
    <property type="evidence" value="ECO:0007669"/>
    <property type="project" value="InterPro"/>
</dbReference>
<evidence type="ECO:0000313" key="2">
    <source>
        <dbReference type="Proteomes" id="UP000770661"/>
    </source>
</evidence>
<accession>A0A8J5CT35</accession>
<gene>
    <name evidence="1" type="ORF">GWK47_007116</name>
</gene>
<sequence length="198" mass="22091">MERVAVDIVGPLPQDGQRKSLCVCGEDYFTKGQKPTLPNHVVPRLPKFWWMNFSQDSVCPRSYTRTKGGNSSLRCFRECCQLLDVQKDTYNSTRPQSDGMVEKVLIAHWPSSWQELPGRTGGLGPEASPTTMAYRSAEHEATGYSPARLMCGRELRLPLDLITGRPPDEGMPTVTTPYAPALKERMEEIHHKSGVISG</sequence>
<dbReference type="EMBL" id="JACEEZ010014070">
    <property type="protein sequence ID" value="KAG0719730.1"/>
    <property type="molecule type" value="Genomic_DNA"/>
</dbReference>
<dbReference type="Gene3D" id="3.30.420.10">
    <property type="entry name" value="Ribonuclease H-like superfamily/Ribonuclease H"/>
    <property type="match status" value="1"/>
</dbReference>